<keyword evidence="1" id="KW-0479">Metal-binding</keyword>
<organism evidence="3 4">
    <name type="scientific">Metapseudomonas otitidis</name>
    <dbReference type="NCBI Taxonomy" id="319939"/>
    <lineage>
        <taxon>Bacteria</taxon>
        <taxon>Pseudomonadati</taxon>
        <taxon>Pseudomonadota</taxon>
        <taxon>Gammaproteobacteria</taxon>
        <taxon>Pseudomonadales</taxon>
        <taxon>Pseudomonadaceae</taxon>
        <taxon>Metapseudomonas</taxon>
    </lineage>
</organism>
<evidence type="ECO:0000256" key="1">
    <source>
        <dbReference type="ARBA" id="ARBA00022723"/>
    </source>
</evidence>
<name>A0A6S5RUC8_9GAMM</name>
<reference evidence="3 4" key="1">
    <citation type="submission" date="2019-12" db="EMBL/GenBank/DDBJ databases">
        <title>complete genome sequences of Pseudomonas otitidis str. WP8-S17-CRE-03 isolated from wastewater treatment plant effluent.</title>
        <authorList>
            <person name="Sekizuka T."/>
            <person name="Itokawa K."/>
            <person name="Yatsu K."/>
            <person name="Inamine Y."/>
            <person name="Kuroda M."/>
        </authorList>
    </citation>
    <scope>NUCLEOTIDE SEQUENCE [LARGE SCALE GENOMIC DNA]</scope>
    <source>
        <strain evidence="3 4">WP8-S17-CRE-03</strain>
    </source>
</reference>
<dbReference type="SUPFAM" id="SSF51621">
    <property type="entry name" value="Phosphoenolpyruvate/pyruvate domain"/>
    <property type="match status" value="1"/>
</dbReference>
<accession>A0A6S5RUC8</accession>
<dbReference type="Pfam" id="PF03328">
    <property type="entry name" value="HpcH_HpaI"/>
    <property type="match status" value="1"/>
</dbReference>
<dbReference type="InterPro" id="IPR005000">
    <property type="entry name" value="Aldolase/citrate-lyase_domain"/>
</dbReference>
<dbReference type="AlphaFoldDB" id="A0A6S5RUC8"/>
<proteinExistence type="predicted"/>
<dbReference type="GO" id="GO:0046872">
    <property type="term" value="F:metal ion binding"/>
    <property type="evidence" value="ECO:0007669"/>
    <property type="project" value="UniProtKB-KW"/>
</dbReference>
<dbReference type="Gene3D" id="3.20.20.60">
    <property type="entry name" value="Phosphoenolpyruvate-binding domains"/>
    <property type="match status" value="2"/>
</dbReference>
<evidence type="ECO:0000259" key="2">
    <source>
        <dbReference type="Pfam" id="PF03328"/>
    </source>
</evidence>
<dbReference type="Proteomes" id="UP000515591">
    <property type="component" value="Chromosome"/>
</dbReference>
<protein>
    <recommendedName>
        <fullName evidence="2">HpcH/HpaI aldolase/citrate lyase domain-containing protein</fullName>
    </recommendedName>
</protein>
<dbReference type="InterPro" id="IPR040442">
    <property type="entry name" value="Pyrv_kinase-like_dom_sf"/>
</dbReference>
<sequence length="275" mass="30428">MKFFMIANCPELAKFAIRSGVDRIFVDVEILGKELRQGHLNTVISRHTLDDVSRVRSSVPKGSLLVRINPIHDGSEVEIDSAIAAGADILMLPMFRGPEEVRVFTSAVRGRARCCLLLETVGAFVTLKECLQVRGIDEVHIGLNDLHLELGMDFMFEPLVNGMIDSIAKMLRDYSIPFGIGGIARVGEGLLPAELLLAEHVRLGSTAAILSRTFHRQASSVDEIKAQMDFSAEIEKLRMAFQQSKNCTEEELLAAHYRIQDSVRGIVRSIKASRA</sequence>
<feature type="domain" description="HpcH/HpaI aldolase/citrate lyase" evidence="2">
    <location>
        <begin position="3"/>
        <end position="152"/>
    </location>
</feature>
<evidence type="ECO:0000313" key="3">
    <source>
        <dbReference type="EMBL" id="BBT15706.1"/>
    </source>
</evidence>
<gene>
    <name evidence="3" type="ORF">WP8S17C03_17550</name>
</gene>
<dbReference type="RefSeq" id="WP_182852169.1">
    <property type="nucleotide sequence ID" value="NZ_AP022213.1"/>
</dbReference>
<dbReference type="EMBL" id="AP022213">
    <property type="protein sequence ID" value="BBT15706.1"/>
    <property type="molecule type" value="Genomic_DNA"/>
</dbReference>
<dbReference type="InterPro" id="IPR015813">
    <property type="entry name" value="Pyrv/PenolPyrv_kinase-like_dom"/>
</dbReference>
<evidence type="ECO:0000313" key="4">
    <source>
        <dbReference type="Proteomes" id="UP000515591"/>
    </source>
</evidence>
<dbReference type="GO" id="GO:0003824">
    <property type="term" value="F:catalytic activity"/>
    <property type="evidence" value="ECO:0007669"/>
    <property type="project" value="InterPro"/>
</dbReference>